<keyword evidence="1" id="KW-0175">Coiled coil</keyword>
<reference evidence="3 5" key="1">
    <citation type="submission" date="2015-04" db="EMBL/GenBank/DDBJ databases">
        <title>Lasius niger genome sequencing.</title>
        <authorList>
            <person name="Konorov E.A."/>
            <person name="Nikitin M.A."/>
            <person name="Kirill M.V."/>
            <person name="Chang P."/>
        </authorList>
    </citation>
    <scope>NUCLEOTIDE SEQUENCE [LARGE SCALE GENOMIC DNA]</scope>
    <source>
        <tissue evidence="3">Whole</tissue>
    </source>
</reference>
<gene>
    <name evidence="4" type="ORF">RF55_9532</name>
    <name evidence="3" type="ORF">RF55_9585</name>
</gene>
<feature type="region of interest" description="Disordered" evidence="2">
    <location>
        <begin position="1"/>
        <end position="67"/>
    </location>
</feature>
<organism evidence="3 5">
    <name type="scientific">Lasius niger</name>
    <name type="common">Black garden ant</name>
    <dbReference type="NCBI Taxonomy" id="67767"/>
    <lineage>
        <taxon>Eukaryota</taxon>
        <taxon>Metazoa</taxon>
        <taxon>Ecdysozoa</taxon>
        <taxon>Arthropoda</taxon>
        <taxon>Hexapoda</taxon>
        <taxon>Insecta</taxon>
        <taxon>Pterygota</taxon>
        <taxon>Neoptera</taxon>
        <taxon>Endopterygota</taxon>
        <taxon>Hymenoptera</taxon>
        <taxon>Apocrita</taxon>
        <taxon>Aculeata</taxon>
        <taxon>Formicoidea</taxon>
        <taxon>Formicidae</taxon>
        <taxon>Formicinae</taxon>
        <taxon>Lasius</taxon>
        <taxon>Lasius</taxon>
    </lineage>
</organism>
<comment type="caution">
    <text evidence="3">The sequence shown here is derived from an EMBL/GenBank/DDBJ whole genome shotgun (WGS) entry which is preliminary data.</text>
</comment>
<dbReference type="PaxDb" id="67767-A0A0J7KJP0"/>
<name>A0A0J7KJP0_LASNI</name>
<accession>A0A0J7KJP0</accession>
<dbReference type="EMBL" id="LBMM01006344">
    <property type="protein sequence ID" value="KMQ90681.1"/>
    <property type="molecule type" value="Genomic_DNA"/>
</dbReference>
<evidence type="ECO:0000313" key="3">
    <source>
        <dbReference type="EMBL" id="KMQ90633.1"/>
    </source>
</evidence>
<evidence type="ECO:0000313" key="5">
    <source>
        <dbReference type="Proteomes" id="UP000036403"/>
    </source>
</evidence>
<protein>
    <submittedName>
        <fullName evidence="3">Uncharacterized protein</fullName>
    </submittedName>
</protein>
<sequence length="170" mass="19851">MSDESKEGKLVEGEGKKIGGEEGKKNVGRPKKIEDLSKKKRGSTGCMKDFFKKKKDEAGKEEREGGEWALRRSRRMEKLQEEGMWFGKEEIGKMISERFNELGEKLIKRLCEELRQFKVELWQKERKWREEKKKMGEKLEALEKKVSILENRIEEGAKGGGGEREATRDR</sequence>
<feature type="coiled-coil region" evidence="1">
    <location>
        <begin position="107"/>
        <end position="159"/>
    </location>
</feature>
<feature type="compositionally biased region" description="Basic and acidic residues" evidence="2">
    <location>
        <begin position="54"/>
        <end position="67"/>
    </location>
</feature>
<dbReference type="EMBL" id="LBMM01006410">
    <property type="protein sequence ID" value="KMQ90633.1"/>
    <property type="molecule type" value="Genomic_DNA"/>
</dbReference>
<evidence type="ECO:0000256" key="1">
    <source>
        <dbReference type="SAM" id="Coils"/>
    </source>
</evidence>
<dbReference type="AlphaFoldDB" id="A0A0J7KJP0"/>
<evidence type="ECO:0000256" key="2">
    <source>
        <dbReference type="SAM" id="MobiDB-lite"/>
    </source>
</evidence>
<evidence type="ECO:0000313" key="4">
    <source>
        <dbReference type="EMBL" id="KMQ90681.1"/>
    </source>
</evidence>
<dbReference type="Proteomes" id="UP000036403">
    <property type="component" value="Unassembled WGS sequence"/>
</dbReference>
<keyword evidence="5" id="KW-1185">Reference proteome</keyword>
<feature type="compositionally biased region" description="Basic and acidic residues" evidence="2">
    <location>
        <begin position="1"/>
        <end position="37"/>
    </location>
</feature>
<proteinExistence type="predicted"/>